<dbReference type="GO" id="GO:0000027">
    <property type="term" value="P:ribosomal large subunit assembly"/>
    <property type="evidence" value="ECO:0007669"/>
    <property type="project" value="TreeGrafter"/>
</dbReference>
<dbReference type="Gene3D" id="3.30.420.100">
    <property type="match status" value="1"/>
</dbReference>
<dbReference type="InterPro" id="IPR025607">
    <property type="entry name" value="Ribosomal_uL18_C_euk"/>
</dbReference>
<dbReference type="FunFam" id="3.30.420.100:FF:000002">
    <property type="entry name" value="60S ribosomal protein L5"/>
    <property type="match status" value="1"/>
</dbReference>
<evidence type="ECO:0000256" key="1">
    <source>
        <dbReference type="ARBA" id="ARBA00004496"/>
    </source>
</evidence>
<dbReference type="GO" id="GO:0008097">
    <property type="term" value="F:5S rRNA binding"/>
    <property type="evidence" value="ECO:0007669"/>
    <property type="project" value="InterPro"/>
</dbReference>
<dbReference type="PRINTS" id="PR00058">
    <property type="entry name" value="RIBOSOMALL5"/>
</dbReference>
<reference evidence="8" key="1">
    <citation type="journal article" date="2011" name="Genome Res.">
        <title>Phylogeny-wide analysis of social amoeba genomes highlights ancient origins for complex intercellular communication.</title>
        <authorList>
            <person name="Heidel A.J."/>
            <person name="Lawal H.M."/>
            <person name="Felder M."/>
            <person name="Schilde C."/>
            <person name="Helps N.R."/>
            <person name="Tunggal B."/>
            <person name="Rivero F."/>
            <person name="John U."/>
            <person name="Schleicher M."/>
            <person name="Eichinger L."/>
            <person name="Platzer M."/>
            <person name="Noegel A.A."/>
            <person name="Schaap P."/>
            <person name="Gloeckner G."/>
        </authorList>
    </citation>
    <scope>NUCLEOTIDE SEQUENCE [LARGE SCALE GENOMIC DNA]</scope>
    <source>
        <strain evidence="8">SH3</strain>
    </source>
</reference>
<evidence type="ECO:0000256" key="3">
    <source>
        <dbReference type="ARBA" id="ARBA00022490"/>
    </source>
</evidence>
<dbReference type="GO" id="GO:0003735">
    <property type="term" value="F:structural constituent of ribosome"/>
    <property type="evidence" value="ECO:0007669"/>
    <property type="project" value="InterPro"/>
</dbReference>
<dbReference type="SUPFAM" id="SSF53137">
    <property type="entry name" value="Translational machinery components"/>
    <property type="match status" value="1"/>
</dbReference>
<dbReference type="RefSeq" id="XP_004356028.1">
    <property type="nucleotide sequence ID" value="XM_004355975.1"/>
</dbReference>
<dbReference type="Pfam" id="PF17144">
    <property type="entry name" value="Ribosomal_L5e"/>
    <property type="match status" value="1"/>
</dbReference>
<evidence type="ECO:0000313" key="7">
    <source>
        <dbReference type="EMBL" id="EGG17544.1"/>
    </source>
</evidence>
<keyword evidence="4 7" id="KW-0689">Ribosomal protein</keyword>
<dbReference type="InterPro" id="IPR005485">
    <property type="entry name" value="Rbsml_uL18_euk_arch"/>
</dbReference>
<dbReference type="STRING" id="1054147.F4Q2Y0"/>
<sequence>MGFVKVIKGKAYFKRYQVQYRRRRECKTDYQQRMRLITQDKNKYNAPKYRLVARFTNKKVIAQIIYSKIVGDFVLCEATSAELPRFGVPVGLTNYAAAYATGLLLARRLLTQIKLNDLYKGQEKVTGDDFNVTAVEDKPRPFKALLDVGLARTTTGAKVFAVMKGACDGGVNIPHKKTRFVGFDAESKKLNTAVLRGHIFGAHVSEHMKQLQADDEESYKKHYSQYIKNNIAPKDVEAMYTKAHASIRKDPSALKKEKKVYKADAKFAKDVKKTLKERMARVNAIKSKVNAKVLGSN</sequence>
<evidence type="ECO:0000256" key="4">
    <source>
        <dbReference type="ARBA" id="ARBA00022980"/>
    </source>
</evidence>
<keyword evidence="5" id="KW-0687">Ribonucleoprotein</keyword>
<organism evidence="7 8">
    <name type="scientific">Cavenderia fasciculata</name>
    <name type="common">Slime mold</name>
    <name type="synonym">Dictyostelium fasciculatum</name>
    <dbReference type="NCBI Taxonomy" id="261658"/>
    <lineage>
        <taxon>Eukaryota</taxon>
        <taxon>Amoebozoa</taxon>
        <taxon>Evosea</taxon>
        <taxon>Eumycetozoa</taxon>
        <taxon>Dictyostelia</taxon>
        <taxon>Acytosteliales</taxon>
        <taxon>Cavenderiaceae</taxon>
        <taxon>Cavenderia</taxon>
    </lineage>
</organism>
<comment type="similarity">
    <text evidence="2">Belongs to the universal ribosomal protein uL18 family.</text>
</comment>
<dbReference type="PANTHER" id="PTHR23410">
    <property type="entry name" value="RIBOSOMAL PROTEIN L5-RELATED"/>
    <property type="match status" value="1"/>
</dbReference>
<proteinExistence type="inferred from homology"/>
<name>F4Q2Y0_CACFS</name>
<comment type="subcellular location">
    <subcellularLocation>
        <location evidence="1">Cytoplasm</location>
    </subcellularLocation>
</comment>
<dbReference type="GeneID" id="14868969"/>
<evidence type="ECO:0000256" key="2">
    <source>
        <dbReference type="ARBA" id="ARBA00007116"/>
    </source>
</evidence>
<keyword evidence="8" id="KW-1185">Reference proteome</keyword>
<dbReference type="AlphaFoldDB" id="F4Q2Y0"/>
<dbReference type="GO" id="GO:0022625">
    <property type="term" value="C:cytosolic large ribosomal subunit"/>
    <property type="evidence" value="ECO:0007669"/>
    <property type="project" value="TreeGrafter"/>
</dbReference>
<dbReference type="OMA" id="CQIASAH"/>
<gene>
    <name evidence="7" type="primary">rpl5</name>
    <name evidence="7" type="ORF">DFA_08540</name>
</gene>
<dbReference type="Proteomes" id="UP000007797">
    <property type="component" value="Unassembled WGS sequence"/>
</dbReference>
<dbReference type="GO" id="GO:0006412">
    <property type="term" value="P:translation"/>
    <property type="evidence" value="ECO:0007669"/>
    <property type="project" value="InterPro"/>
</dbReference>
<accession>F4Q2Y0</accession>
<dbReference type="PANTHER" id="PTHR23410:SF12">
    <property type="entry name" value="LARGE RIBOSOMAL SUBUNIT PROTEIN UL18"/>
    <property type="match status" value="1"/>
</dbReference>
<dbReference type="KEGG" id="dfa:DFA_08540"/>
<protein>
    <submittedName>
        <fullName evidence="7">60S ribosomal protein L5</fullName>
    </submittedName>
</protein>
<dbReference type="CDD" id="cd00432">
    <property type="entry name" value="Ribosomal_L18_L5e"/>
    <property type="match status" value="1"/>
</dbReference>
<feature type="domain" description="Large ribosomal subunit protein uL18 C-terminal eukaryotes" evidence="6">
    <location>
        <begin position="236"/>
        <end position="290"/>
    </location>
</feature>
<keyword evidence="3" id="KW-0963">Cytoplasm</keyword>
<evidence type="ECO:0000256" key="5">
    <source>
        <dbReference type="ARBA" id="ARBA00023274"/>
    </source>
</evidence>
<evidence type="ECO:0000313" key="8">
    <source>
        <dbReference type="Proteomes" id="UP000007797"/>
    </source>
</evidence>
<dbReference type="InterPro" id="IPR057268">
    <property type="entry name" value="Ribosomal_L18"/>
</dbReference>
<dbReference type="Pfam" id="PF14204">
    <property type="entry name" value="Ribosomal_L18_c"/>
    <property type="match status" value="1"/>
</dbReference>
<dbReference type="OrthoDB" id="1618453at2759"/>
<dbReference type="EMBL" id="GL883021">
    <property type="protein sequence ID" value="EGG17544.1"/>
    <property type="molecule type" value="Genomic_DNA"/>
</dbReference>
<evidence type="ECO:0000259" key="6">
    <source>
        <dbReference type="Pfam" id="PF14204"/>
    </source>
</evidence>
<dbReference type="HAMAP" id="MF_01337_A">
    <property type="entry name" value="Ribosomal_uL18_A"/>
    <property type="match status" value="1"/>
</dbReference>